<dbReference type="InterPro" id="IPR035906">
    <property type="entry name" value="MetI-like_sf"/>
</dbReference>
<evidence type="ECO:0000256" key="1">
    <source>
        <dbReference type="ARBA" id="ARBA00004651"/>
    </source>
</evidence>
<accession>A0A6M4MC35</accession>
<organism evidence="7 8">
    <name type="scientific">Alteromonas pelagimontana</name>
    <dbReference type="NCBI Taxonomy" id="1858656"/>
    <lineage>
        <taxon>Bacteria</taxon>
        <taxon>Pseudomonadati</taxon>
        <taxon>Pseudomonadota</taxon>
        <taxon>Gammaproteobacteria</taxon>
        <taxon>Alteromonadales</taxon>
        <taxon>Alteromonadaceae</taxon>
        <taxon>Alteromonas/Salinimonas group</taxon>
        <taxon>Alteromonas</taxon>
    </lineage>
</organism>
<feature type="transmembrane region" description="Helical" evidence="5">
    <location>
        <begin position="485"/>
        <end position="505"/>
    </location>
</feature>
<keyword evidence="4 5" id="KW-0472">Membrane</keyword>
<dbReference type="Gene3D" id="1.10.3720.10">
    <property type="entry name" value="MetI-like"/>
    <property type="match status" value="2"/>
</dbReference>
<dbReference type="InterPro" id="IPR011044">
    <property type="entry name" value="Quino_amine_DH_bsu"/>
</dbReference>
<dbReference type="Pfam" id="PF00528">
    <property type="entry name" value="BPD_transp_1"/>
    <property type="match status" value="1"/>
</dbReference>
<feature type="transmembrane region" description="Helical" evidence="5">
    <location>
        <begin position="682"/>
        <end position="705"/>
    </location>
</feature>
<evidence type="ECO:0000259" key="6">
    <source>
        <dbReference type="PROSITE" id="PS50928"/>
    </source>
</evidence>
<dbReference type="Proteomes" id="UP000219285">
    <property type="component" value="Chromosome"/>
</dbReference>
<name>A0A6M4MC35_9ALTE</name>
<evidence type="ECO:0000256" key="2">
    <source>
        <dbReference type="ARBA" id="ARBA00022692"/>
    </source>
</evidence>
<evidence type="ECO:0000256" key="4">
    <source>
        <dbReference type="ARBA" id="ARBA00023136"/>
    </source>
</evidence>
<comment type="similarity">
    <text evidence="5">Belongs to the binding-protein-dependent transport system permease family.</text>
</comment>
<feature type="transmembrane region" description="Helical" evidence="5">
    <location>
        <begin position="566"/>
        <end position="586"/>
    </location>
</feature>
<sequence length="719" mass="79655">MKSPTTQRHKQRQQRDTRLRIVVTAFGALVLLTLLILIAHLVSQATPLALRPTLTLNHHLYVPAKETILATADVAEGEPLIIRSSDCRISLKTLVKNTLTPFHDYIRPCQYALKVISAAGQNYIVDISPAGLVRVVAVRTLRLQNNIPDNLSSLVRMSAEAPVVSFAVPEAIWKDQQSWSVFLSDEWAVISITTPDNHHVRWINRQNPTKIIEQNFPVDLTVLPLPGTRQTAVLTPERLSFVDIQRGLQTSQSLKEPIVWWQSLPKDRTLLTASGTGEITRWILRNEGGKLVYSPTYRIHLADKEVPLAVRAHASSNALALLTNNQRLLILNRVTGEIVSSTPLPQADTGLAWFGRKIYSYNSAAVSVWKVNYLSGITTWASLFEPQIYEGYDSQQTVWQTSSASDYQEEKYSLIPLLVGSLKASLLALFIAIPVALGAAVYSAYFAHAKLRQWIKPTIEMLEAIPSVLIGFIAAIWLAPMAEQLLFSLGFFLVILPLILFFFALLQHRLSHYFPKLMKSGTELLFVFFGVLLLGFISMKFAPQWIQVLADFIGVSSLTADSDSPLSKTTVVVAIALGIAISPSIYSLTEDAISGVPEHLKHASFALGATRLQTLHRVVLQVALPGILAAIMLGFGRAFGETMILLMVTGNTPVSSWSLLEGLRALTANLAIELPEADVGSIHYQILFFTACILFAFTFIVNTFAELLRHRLRKNAHYG</sequence>
<dbReference type="GO" id="GO:0055085">
    <property type="term" value="P:transmembrane transport"/>
    <property type="evidence" value="ECO:0007669"/>
    <property type="project" value="InterPro"/>
</dbReference>
<dbReference type="PANTHER" id="PTHR42727:SF1">
    <property type="entry name" value="PHOSPHATE TRANSPORT SYSTEM PERMEASE"/>
    <property type="match status" value="1"/>
</dbReference>
<dbReference type="PROSITE" id="PS50928">
    <property type="entry name" value="ABC_TM1"/>
    <property type="match status" value="1"/>
</dbReference>
<keyword evidence="8" id="KW-1185">Reference proteome</keyword>
<dbReference type="PANTHER" id="PTHR42727">
    <property type="entry name" value="PHOSPHATE TRANSPORT SYSTEM PERMEASE PROTEIN"/>
    <property type="match status" value="1"/>
</dbReference>
<keyword evidence="2 5" id="KW-0812">Transmembrane</keyword>
<comment type="subcellular location">
    <subcellularLocation>
        <location evidence="1 5">Cell membrane</location>
        <topology evidence="1 5">Multi-pass membrane protein</topology>
    </subcellularLocation>
</comment>
<reference evidence="8" key="1">
    <citation type="submission" date="2014-12" db="EMBL/GenBank/DDBJ databases">
        <title>Complete genome sequence of a multi-drug resistant Klebsiella pneumoniae.</title>
        <authorList>
            <person name="Hua X."/>
            <person name="Chen Q."/>
            <person name="Li X."/>
            <person name="Feng Y."/>
            <person name="Ruan Z."/>
            <person name="Yu Y."/>
        </authorList>
    </citation>
    <scope>NUCLEOTIDE SEQUENCE [LARGE SCALE GENOMIC DNA]</scope>
    <source>
        <strain evidence="8">5.12</strain>
    </source>
</reference>
<feature type="transmembrane region" description="Helical" evidence="5">
    <location>
        <begin position="618"/>
        <end position="639"/>
    </location>
</feature>
<feature type="transmembrane region" description="Helical" evidence="5">
    <location>
        <begin position="426"/>
        <end position="447"/>
    </location>
</feature>
<feature type="transmembrane region" description="Helical" evidence="5">
    <location>
        <begin position="525"/>
        <end position="546"/>
    </location>
</feature>
<feature type="domain" description="ABC transmembrane type-1" evidence="6">
    <location>
        <begin position="418"/>
        <end position="705"/>
    </location>
</feature>
<evidence type="ECO:0000256" key="5">
    <source>
        <dbReference type="RuleBase" id="RU363032"/>
    </source>
</evidence>
<dbReference type="SUPFAM" id="SSF161098">
    <property type="entry name" value="MetI-like"/>
    <property type="match status" value="2"/>
</dbReference>
<dbReference type="EMBL" id="CP052766">
    <property type="protein sequence ID" value="QJR80210.1"/>
    <property type="molecule type" value="Genomic_DNA"/>
</dbReference>
<dbReference type="SUPFAM" id="SSF50969">
    <property type="entry name" value="YVTN repeat-like/Quinoprotein amine dehydrogenase"/>
    <property type="match status" value="1"/>
</dbReference>
<feature type="transmembrane region" description="Helical" evidence="5">
    <location>
        <begin position="21"/>
        <end position="42"/>
    </location>
</feature>
<evidence type="ECO:0000256" key="3">
    <source>
        <dbReference type="ARBA" id="ARBA00022989"/>
    </source>
</evidence>
<dbReference type="OrthoDB" id="9785113at2"/>
<dbReference type="AlphaFoldDB" id="A0A6M4MC35"/>
<gene>
    <name evidence="7" type="ORF">CA267_005190</name>
</gene>
<dbReference type="GO" id="GO:0005886">
    <property type="term" value="C:plasma membrane"/>
    <property type="evidence" value="ECO:0007669"/>
    <property type="project" value="UniProtKB-SubCell"/>
</dbReference>
<feature type="transmembrane region" description="Helical" evidence="5">
    <location>
        <begin position="459"/>
        <end position="479"/>
    </location>
</feature>
<reference evidence="7 8" key="2">
    <citation type="submission" date="2020-04" db="EMBL/GenBank/DDBJ databases">
        <title>Complete genome sequence of Alteromonas pelagimontana 5.12T.</title>
        <authorList>
            <person name="Sinha R.K."/>
            <person name="Krishnan K.P."/>
            <person name="Kurian J.P."/>
        </authorList>
    </citation>
    <scope>NUCLEOTIDE SEQUENCE [LARGE SCALE GENOMIC DNA]</scope>
    <source>
        <strain evidence="7 8">5.12</strain>
    </source>
</reference>
<dbReference type="InterPro" id="IPR000515">
    <property type="entry name" value="MetI-like"/>
</dbReference>
<keyword evidence="3 5" id="KW-1133">Transmembrane helix</keyword>
<dbReference type="RefSeq" id="WP_075608478.1">
    <property type="nucleotide sequence ID" value="NZ_CP052766.1"/>
</dbReference>
<evidence type="ECO:0000313" key="8">
    <source>
        <dbReference type="Proteomes" id="UP000219285"/>
    </source>
</evidence>
<dbReference type="CDD" id="cd06261">
    <property type="entry name" value="TM_PBP2"/>
    <property type="match status" value="1"/>
</dbReference>
<keyword evidence="5" id="KW-0813">Transport</keyword>
<dbReference type="KEGG" id="apel:CA267_005190"/>
<proteinExistence type="inferred from homology"/>
<evidence type="ECO:0000313" key="7">
    <source>
        <dbReference type="EMBL" id="QJR80210.1"/>
    </source>
</evidence>
<protein>
    <submittedName>
        <fullName evidence="7">ABC transporter permease subunit</fullName>
    </submittedName>
</protein>